<comment type="caution">
    <text evidence="2">The sequence shown here is derived from an EMBL/GenBank/DDBJ whole genome shotgun (WGS) entry which is preliminary data.</text>
</comment>
<name>A0A8H5M0V7_9AGAR</name>
<gene>
    <name evidence="2" type="ORF">D9615_007790</name>
</gene>
<protein>
    <submittedName>
        <fullName evidence="2">Uncharacterized protein</fullName>
    </submittedName>
</protein>
<sequence length="157" mass="16865">MGIRREAEAFKEAVCAVGGALTPAPELTPEIARKQAPPRQDRDRGRGRHPRAPRQLQQQAHHAAPSLTKPLLQPPLPRLSLAQLLLSQSLAQTLPPSPAAANSLLPSAYSVRPSLVSLVLPKVPVPVPMASSSSSKRERSTFASLNKVYLKPRDAAL</sequence>
<feature type="region of interest" description="Disordered" evidence="1">
    <location>
        <begin position="24"/>
        <end position="74"/>
    </location>
</feature>
<keyword evidence="3" id="KW-1185">Reference proteome</keyword>
<proteinExistence type="predicted"/>
<organism evidence="2 3">
    <name type="scientific">Tricholomella constricta</name>
    <dbReference type="NCBI Taxonomy" id="117010"/>
    <lineage>
        <taxon>Eukaryota</taxon>
        <taxon>Fungi</taxon>
        <taxon>Dikarya</taxon>
        <taxon>Basidiomycota</taxon>
        <taxon>Agaricomycotina</taxon>
        <taxon>Agaricomycetes</taxon>
        <taxon>Agaricomycetidae</taxon>
        <taxon>Agaricales</taxon>
        <taxon>Tricholomatineae</taxon>
        <taxon>Lyophyllaceae</taxon>
        <taxon>Tricholomella</taxon>
    </lineage>
</organism>
<reference evidence="2 3" key="1">
    <citation type="journal article" date="2020" name="ISME J.">
        <title>Uncovering the hidden diversity of litter-decomposition mechanisms in mushroom-forming fungi.</title>
        <authorList>
            <person name="Floudas D."/>
            <person name="Bentzer J."/>
            <person name="Ahren D."/>
            <person name="Johansson T."/>
            <person name="Persson P."/>
            <person name="Tunlid A."/>
        </authorList>
    </citation>
    <scope>NUCLEOTIDE SEQUENCE [LARGE SCALE GENOMIC DNA]</scope>
    <source>
        <strain evidence="2 3">CBS 661.87</strain>
    </source>
</reference>
<evidence type="ECO:0000313" key="2">
    <source>
        <dbReference type="EMBL" id="KAF5376717.1"/>
    </source>
</evidence>
<dbReference type="AlphaFoldDB" id="A0A8H5M0V7"/>
<accession>A0A8H5M0V7</accession>
<dbReference type="EMBL" id="JAACJP010000027">
    <property type="protein sequence ID" value="KAF5376717.1"/>
    <property type="molecule type" value="Genomic_DNA"/>
</dbReference>
<evidence type="ECO:0000313" key="3">
    <source>
        <dbReference type="Proteomes" id="UP000565441"/>
    </source>
</evidence>
<dbReference type="Proteomes" id="UP000565441">
    <property type="component" value="Unassembled WGS sequence"/>
</dbReference>
<evidence type="ECO:0000256" key="1">
    <source>
        <dbReference type="SAM" id="MobiDB-lite"/>
    </source>
</evidence>